<dbReference type="InterPro" id="IPR035994">
    <property type="entry name" value="Nucleoside_phosphorylase_sf"/>
</dbReference>
<dbReference type="PANTHER" id="PTHR46082">
    <property type="entry name" value="ATP/GTP-BINDING PROTEIN-RELATED"/>
    <property type="match status" value="1"/>
</dbReference>
<dbReference type="EMBL" id="JBFTWV010000084">
    <property type="protein sequence ID" value="KAL2788167.1"/>
    <property type="molecule type" value="Genomic_DNA"/>
</dbReference>
<protein>
    <submittedName>
        <fullName evidence="2">Nucleoside phosphorylase domain-containing protein</fullName>
    </submittedName>
</protein>
<name>A0ABR4FY21_9EURO</name>
<dbReference type="SUPFAM" id="SSF53167">
    <property type="entry name" value="Purine and uridine phosphorylases"/>
    <property type="match status" value="1"/>
</dbReference>
<dbReference type="InterPro" id="IPR053137">
    <property type="entry name" value="NLR-like"/>
</dbReference>
<feature type="compositionally biased region" description="Basic and acidic residues" evidence="1">
    <location>
        <begin position="194"/>
        <end position="217"/>
    </location>
</feature>
<evidence type="ECO:0000256" key="1">
    <source>
        <dbReference type="SAM" id="MobiDB-lite"/>
    </source>
</evidence>
<evidence type="ECO:0000313" key="2">
    <source>
        <dbReference type="EMBL" id="KAL2788167.1"/>
    </source>
</evidence>
<dbReference type="Proteomes" id="UP001610563">
    <property type="component" value="Unassembled WGS sequence"/>
</dbReference>
<proteinExistence type="predicted"/>
<sequence length="526" mass="59063">MIGWICVLQAEYRAAIRILDERYDSTGLVRGQGDKNHYVLGRVGAHNIAINLPPAATYGQLHATRIALDMRSTFPRVRFVLLVGIAGGAPSTKHDIRLGDLVLGTSVVPYATGKETDKGFERHAMVRAPPTEFLDAITFLDERLWAQDVVLAESIECVRRKDEERGQEDFQRPESFRDRFYHPGYLHQETGCDCQREDSGSAPQHKDSLSPRGDRKAGTPVVQLFQGAIGSDNIVMKNADKRDEIARRENILCFEMEATGVMDVVPCLPIRGILDYADGHKNDGWHLYAALAAATCDRELLLSFPLHAVAQLSLTLPGTLVDRYISGAVSNPNAFSGSEIERLVRTRQNLMERHAFLEELMRPELRRMKSERSRHSTGDVRNEMQRLKKLQQHLMFHMQDLDRSLKQCDHFLVSGADPSEREQYERLRTQVQKDEEAMDSLAELVGTTSTLLTAVGRIRNDQNLTIAGTVLAAGRDFVGSLMRRWWPTAAISPGLNEEPRVRGTSPPRPSDTAEQEAVLIHLEDTH</sequence>
<evidence type="ECO:0000313" key="3">
    <source>
        <dbReference type="Proteomes" id="UP001610563"/>
    </source>
</evidence>
<dbReference type="PANTHER" id="PTHR46082:SF6">
    <property type="entry name" value="AAA+ ATPASE DOMAIN-CONTAINING PROTEIN-RELATED"/>
    <property type="match status" value="1"/>
</dbReference>
<comment type="caution">
    <text evidence="2">The sequence shown here is derived from an EMBL/GenBank/DDBJ whole genome shotgun (WGS) entry which is preliminary data.</text>
</comment>
<feature type="region of interest" description="Disordered" evidence="1">
    <location>
        <begin position="493"/>
        <end position="515"/>
    </location>
</feature>
<organism evidence="2 3">
    <name type="scientific">Aspergillus keveii</name>
    <dbReference type="NCBI Taxonomy" id="714993"/>
    <lineage>
        <taxon>Eukaryota</taxon>
        <taxon>Fungi</taxon>
        <taxon>Dikarya</taxon>
        <taxon>Ascomycota</taxon>
        <taxon>Pezizomycotina</taxon>
        <taxon>Eurotiomycetes</taxon>
        <taxon>Eurotiomycetidae</taxon>
        <taxon>Eurotiales</taxon>
        <taxon>Aspergillaceae</taxon>
        <taxon>Aspergillus</taxon>
        <taxon>Aspergillus subgen. Nidulantes</taxon>
    </lineage>
</organism>
<keyword evidence="3" id="KW-1185">Reference proteome</keyword>
<gene>
    <name evidence="2" type="ORF">BJX66DRAFT_264710</name>
</gene>
<dbReference type="Gene3D" id="3.40.50.1580">
    <property type="entry name" value="Nucleoside phosphorylase domain"/>
    <property type="match status" value="1"/>
</dbReference>
<reference evidence="2 3" key="1">
    <citation type="submission" date="2024-07" db="EMBL/GenBank/DDBJ databases">
        <title>Section-level genome sequencing and comparative genomics of Aspergillus sections Usti and Cavernicolus.</title>
        <authorList>
            <consortium name="Lawrence Berkeley National Laboratory"/>
            <person name="Nybo J.L."/>
            <person name="Vesth T.C."/>
            <person name="Theobald S."/>
            <person name="Frisvad J.C."/>
            <person name="Larsen T.O."/>
            <person name="Kjaerboelling I."/>
            <person name="Rothschild-Mancinelli K."/>
            <person name="Lyhne E.K."/>
            <person name="Kogle M.E."/>
            <person name="Barry K."/>
            <person name="Clum A."/>
            <person name="Na H."/>
            <person name="Ledsgaard L."/>
            <person name="Lin J."/>
            <person name="Lipzen A."/>
            <person name="Kuo A."/>
            <person name="Riley R."/>
            <person name="Mondo S."/>
            <person name="Labutti K."/>
            <person name="Haridas S."/>
            <person name="Pangalinan J."/>
            <person name="Salamov A.A."/>
            <person name="Simmons B.A."/>
            <person name="Magnuson J.K."/>
            <person name="Chen J."/>
            <person name="Drula E."/>
            <person name="Henrissat B."/>
            <person name="Wiebenga A."/>
            <person name="Lubbers R.J."/>
            <person name="Gomes A.C."/>
            <person name="Makela M.R."/>
            <person name="Stajich J."/>
            <person name="Grigoriev I.V."/>
            <person name="Mortensen U.H."/>
            <person name="De Vries R.P."/>
            <person name="Baker S.E."/>
            <person name="Andersen M.R."/>
        </authorList>
    </citation>
    <scope>NUCLEOTIDE SEQUENCE [LARGE SCALE GENOMIC DNA]</scope>
    <source>
        <strain evidence="2 3">CBS 209.92</strain>
    </source>
</reference>
<feature type="region of interest" description="Disordered" evidence="1">
    <location>
        <begin position="192"/>
        <end position="217"/>
    </location>
</feature>
<accession>A0ABR4FY21</accession>